<comment type="caution">
    <text evidence="2">The sequence shown here is derived from an EMBL/GenBank/DDBJ whole genome shotgun (WGS) entry which is preliminary data.</text>
</comment>
<dbReference type="PANTHER" id="PTHR31087:SF77">
    <property type="entry name" value="OS05G0311500 PROTEIN"/>
    <property type="match status" value="1"/>
</dbReference>
<dbReference type="EMBL" id="LWDX02043478">
    <property type="protein sequence ID" value="OEL23111.1"/>
    <property type="molecule type" value="Genomic_DNA"/>
</dbReference>
<dbReference type="Pfam" id="PF04525">
    <property type="entry name" value="LOR"/>
    <property type="match status" value="1"/>
</dbReference>
<dbReference type="InterPro" id="IPR025659">
    <property type="entry name" value="Tubby-like_C"/>
</dbReference>
<accession>A0A1E5VDC4</accession>
<gene>
    <name evidence="2" type="ORF">BAE44_0015871</name>
</gene>
<dbReference type="STRING" id="888268.A0A1E5VDC4"/>
<name>A0A1E5VDC4_9POAL</name>
<dbReference type="InterPro" id="IPR038595">
    <property type="entry name" value="LOR_sf"/>
</dbReference>
<evidence type="ECO:0000313" key="2">
    <source>
        <dbReference type="EMBL" id="OEL23111.1"/>
    </source>
</evidence>
<dbReference type="InterPro" id="IPR007612">
    <property type="entry name" value="LOR"/>
</dbReference>
<dbReference type="PANTHER" id="PTHR31087">
    <property type="match status" value="1"/>
</dbReference>
<organism evidence="2 3">
    <name type="scientific">Dichanthelium oligosanthes</name>
    <dbReference type="NCBI Taxonomy" id="888268"/>
    <lineage>
        <taxon>Eukaryota</taxon>
        <taxon>Viridiplantae</taxon>
        <taxon>Streptophyta</taxon>
        <taxon>Embryophyta</taxon>
        <taxon>Tracheophyta</taxon>
        <taxon>Spermatophyta</taxon>
        <taxon>Magnoliopsida</taxon>
        <taxon>Liliopsida</taxon>
        <taxon>Poales</taxon>
        <taxon>Poaceae</taxon>
        <taxon>PACMAD clade</taxon>
        <taxon>Panicoideae</taxon>
        <taxon>Panicodae</taxon>
        <taxon>Paniceae</taxon>
        <taxon>Dichantheliinae</taxon>
        <taxon>Dichanthelium</taxon>
    </lineage>
</organism>
<comment type="similarity">
    <text evidence="1">Belongs to the LOR family.</text>
</comment>
<keyword evidence="3" id="KW-1185">Reference proteome</keyword>
<dbReference type="Proteomes" id="UP000095767">
    <property type="component" value="Unassembled WGS sequence"/>
</dbReference>
<protein>
    <submittedName>
        <fullName evidence="2">Protein LURP-one-related 8</fullName>
    </submittedName>
</protein>
<sequence>MSELAASQAGGTAFAVAQPPLALPTATLPSTMGFQATGEVDMDNRHNMLDEMNPSLLSSSVLLSPQPQLLPARIQASMTKVHPKAATAVAAAAAVTPASVVEENGEVSLTVWRRSLLFNGKGFTVFDCKGHLVYRVETYGGGSPREVVLMDAEGHGLFTIRRKKLSLADEWLIYDGDAAAFPSVAAPPKRFTARRHVSLRPTRCLAHLSPACRQSSVDVGAASSCRYDVEGSYAGRSLDVFASSSSGGEQRQRVATVCKKKDAAVGPDVFRLVVQPGFEPALAMAVVILLDQMNAS</sequence>
<dbReference type="SUPFAM" id="SSF54518">
    <property type="entry name" value="Tubby C-terminal domain-like"/>
    <property type="match status" value="1"/>
</dbReference>
<evidence type="ECO:0000313" key="3">
    <source>
        <dbReference type="Proteomes" id="UP000095767"/>
    </source>
</evidence>
<reference evidence="2 3" key="1">
    <citation type="submission" date="2016-09" db="EMBL/GenBank/DDBJ databases">
        <title>The draft genome of Dichanthelium oligosanthes: A C3 panicoid grass species.</title>
        <authorList>
            <person name="Studer A.J."/>
            <person name="Schnable J.C."/>
            <person name="Brutnell T.P."/>
        </authorList>
    </citation>
    <scope>NUCLEOTIDE SEQUENCE [LARGE SCALE GENOMIC DNA]</scope>
    <source>
        <strain evidence="3">cv. Kellogg 1175</strain>
        <tissue evidence="2">Leaf</tissue>
    </source>
</reference>
<dbReference type="AlphaFoldDB" id="A0A1E5VDC4"/>
<dbReference type="OrthoDB" id="748129at2759"/>
<dbReference type="Gene3D" id="2.40.160.200">
    <property type="entry name" value="LURP1-related"/>
    <property type="match status" value="1"/>
</dbReference>
<proteinExistence type="inferred from homology"/>
<evidence type="ECO:0000256" key="1">
    <source>
        <dbReference type="ARBA" id="ARBA00005437"/>
    </source>
</evidence>